<comment type="caution">
    <text evidence="1">The sequence shown here is derived from an EMBL/GenBank/DDBJ whole genome shotgun (WGS) entry which is preliminary data.</text>
</comment>
<dbReference type="EMBL" id="BIFH01000014">
    <property type="protein sequence ID" value="GCD93378.1"/>
    <property type="molecule type" value="Genomic_DNA"/>
</dbReference>
<organism evidence="1 2">
    <name type="scientific">Embleya hyalina</name>
    <dbReference type="NCBI Taxonomy" id="516124"/>
    <lineage>
        <taxon>Bacteria</taxon>
        <taxon>Bacillati</taxon>
        <taxon>Actinomycetota</taxon>
        <taxon>Actinomycetes</taxon>
        <taxon>Kitasatosporales</taxon>
        <taxon>Streptomycetaceae</taxon>
        <taxon>Embleya</taxon>
    </lineage>
</organism>
<dbReference type="Proteomes" id="UP000286931">
    <property type="component" value="Unassembled WGS sequence"/>
</dbReference>
<proteinExistence type="predicted"/>
<keyword evidence="2" id="KW-1185">Reference proteome</keyword>
<evidence type="ECO:0000313" key="2">
    <source>
        <dbReference type="Proteomes" id="UP000286931"/>
    </source>
</evidence>
<gene>
    <name evidence="1" type="ORF">EHYA_01022</name>
</gene>
<dbReference type="AlphaFoldDB" id="A0A401YFN9"/>
<name>A0A401YFN9_9ACTN</name>
<protein>
    <submittedName>
        <fullName evidence="1">Uncharacterized protein</fullName>
    </submittedName>
</protein>
<evidence type="ECO:0000313" key="1">
    <source>
        <dbReference type="EMBL" id="GCD93378.1"/>
    </source>
</evidence>
<sequence>MIWLEMGDPETVGPERLAGGIVLGKSFRTGCDSRESRWGSMGSGVMDWCETD</sequence>
<reference evidence="1 2" key="1">
    <citation type="submission" date="2018-12" db="EMBL/GenBank/DDBJ databases">
        <title>Draft genome sequence of Embleya hyalina NBRC 13850T.</title>
        <authorList>
            <person name="Komaki H."/>
            <person name="Hosoyama A."/>
            <person name="Kimura A."/>
            <person name="Ichikawa N."/>
            <person name="Tamura T."/>
        </authorList>
    </citation>
    <scope>NUCLEOTIDE SEQUENCE [LARGE SCALE GENOMIC DNA]</scope>
    <source>
        <strain evidence="1 2">NBRC 13850</strain>
    </source>
</reference>
<accession>A0A401YFN9</accession>